<evidence type="ECO:0000256" key="2">
    <source>
        <dbReference type="ARBA" id="ARBA00022692"/>
    </source>
</evidence>
<feature type="transmembrane region" description="Helical" evidence="5">
    <location>
        <begin position="69"/>
        <end position="88"/>
    </location>
</feature>
<evidence type="ECO:0000256" key="4">
    <source>
        <dbReference type="ARBA" id="ARBA00023136"/>
    </source>
</evidence>
<dbReference type="InterPro" id="IPR019109">
    <property type="entry name" value="MamF_MmsF"/>
</dbReference>
<proteinExistence type="predicted"/>
<keyword evidence="4 5" id="KW-0472">Membrane</keyword>
<feature type="transmembrane region" description="Helical" evidence="5">
    <location>
        <begin position="94"/>
        <end position="115"/>
    </location>
</feature>
<dbReference type="Pfam" id="PF09685">
    <property type="entry name" value="MamF_MmsF"/>
    <property type="match status" value="1"/>
</dbReference>
<name>A0AAE3R9T4_9BACT</name>
<keyword evidence="2 5" id="KW-0812">Transmembrane</keyword>
<evidence type="ECO:0000256" key="5">
    <source>
        <dbReference type="SAM" id="Phobius"/>
    </source>
</evidence>
<evidence type="ECO:0000256" key="1">
    <source>
        <dbReference type="ARBA" id="ARBA00004141"/>
    </source>
</evidence>
<protein>
    <recommendedName>
        <fullName evidence="8">Chloroplast import component protein (Tic20)</fullName>
    </recommendedName>
</protein>
<accession>A0AAE3R9T4</accession>
<evidence type="ECO:0000313" key="7">
    <source>
        <dbReference type="Proteomes" id="UP001232063"/>
    </source>
</evidence>
<dbReference type="RefSeq" id="WP_314519569.1">
    <property type="nucleotide sequence ID" value="NZ_JASJOU010000024.1"/>
</dbReference>
<sequence length="138" mass="15346">MQENITIKLFTFIHLLSFTNMEEQPSHQIVPVTDDGKTIAIISYLTLVGFIIALIMHSSNKTSLGAFHLRQMLLLIIIGIAVGFVAWIPILGQLVWLVTCLGLFVFWIFGLISAINGEEKPMPLVGAKAQEMFATVFK</sequence>
<dbReference type="EMBL" id="JASJOU010000024">
    <property type="protein sequence ID" value="MDJ1506561.1"/>
    <property type="molecule type" value="Genomic_DNA"/>
</dbReference>
<keyword evidence="7" id="KW-1185">Reference proteome</keyword>
<organism evidence="6 7">
    <name type="scientific">Xanthocytophaga agilis</name>
    <dbReference type="NCBI Taxonomy" id="3048010"/>
    <lineage>
        <taxon>Bacteria</taxon>
        <taxon>Pseudomonadati</taxon>
        <taxon>Bacteroidota</taxon>
        <taxon>Cytophagia</taxon>
        <taxon>Cytophagales</taxon>
        <taxon>Rhodocytophagaceae</taxon>
        <taxon>Xanthocytophaga</taxon>
    </lineage>
</organism>
<evidence type="ECO:0000313" key="6">
    <source>
        <dbReference type="EMBL" id="MDJ1506561.1"/>
    </source>
</evidence>
<dbReference type="AlphaFoldDB" id="A0AAE3R9T4"/>
<comment type="caution">
    <text evidence="6">The sequence shown here is derived from an EMBL/GenBank/DDBJ whole genome shotgun (WGS) entry which is preliminary data.</text>
</comment>
<gene>
    <name evidence="6" type="ORF">QNI22_38280</name>
</gene>
<keyword evidence="3 5" id="KW-1133">Transmembrane helix</keyword>
<reference evidence="6" key="1">
    <citation type="submission" date="2023-05" db="EMBL/GenBank/DDBJ databases">
        <authorList>
            <person name="Zhang X."/>
        </authorList>
    </citation>
    <scope>NUCLEOTIDE SEQUENCE</scope>
    <source>
        <strain evidence="6">BD1B2-1</strain>
    </source>
</reference>
<dbReference type="Proteomes" id="UP001232063">
    <property type="component" value="Unassembled WGS sequence"/>
</dbReference>
<evidence type="ECO:0008006" key="8">
    <source>
        <dbReference type="Google" id="ProtNLM"/>
    </source>
</evidence>
<feature type="transmembrane region" description="Helical" evidence="5">
    <location>
        <begin position="39"/>
        <end position="57"/>
    </location>
</feature>
<evidence type="ECO:0000256" key="3">
    <source>
        <dbReference type="ARBA" id="ARBA00022989"/>
    </source>
</evidence>
<comment type="subcellular location">
    <subcellularLocation>
        <location evidence="1">Membrane</location>
        <topology evidence="1">Multi-pass membrane protein</topology>
    </subcellularLocation>
</comment>